<dbReference type="eggNOG" id="ENOG503328X">
    <property type="taxonomic scope" value="Bacteria"/>
</dbReference>
<dbReference type="EMBL" id="AJAL01000001">
    <property type="protein sequence ID" value="EOH82376.1"/>
    <property type="molecule type" value="Genomic_DNA"/>
</dbReference>
<dbReference type="Proteomes" id="UP000013877">
    <property type="component" value="Unassembled WGS sequence"/>
</dbReference>
<sequence>MKYGRLTILSYGKKGKSKTALCLCDCGKTKEVYLSNLRSKNTQSCGCIAKEKGKNFHDITGEKFGKLTAISPTSKRDTSKNVIWKCRCECGETIECSSSYLVRKYRKDCGCTKKKKFNIQGKKFGLLTVMEPTDSKINSKTKWKCLCDCGEFSTPQYSNLVDGHTRSCGCLWRKEGRTRYKGTVVECLTSKLSEKNSSGIKGVCPWKDQWQAYITLAKKRYSLGRYSSIEEAKEARLNAERKLFEPIIKEAYKKNISKN</sequence>
<reference evidence="2 4" key="2">
    <citation type="submission" date="2013-03" db="EMBL/GenBank/DDBJ databases">
        <title>The Genome Sequence of Enterococcus raffinosus ATCC_49464 (PacBio/Illumina hybrid assembly).</title>
        <authorList>
            <consortium name="The Broad Institute Genomics Platform"/>
            <consortium name="The Broad Institute Genome Sequencing Center for Infectious Disease"/>
            <person name="Earl A."/>
            <person name="Russ C."/>
            <person name="Gilmore M."/>
            <person name="Surin D."/>
            <person name="Walker B."/>
            <person name="Young S."/>
            <person name="Zeng Q."/>
            <person name="Gargeya S."/>
            <person name="Fitzgerald M."/>
            <person name="Haas B."/>
            <person name="Abouelleil A."/>
            <person name="Allen A.W."/>
            <person name="Alvarado L."/>
            <person name="Arachchi H.M."/>
            <person name="Berlin A.M."/>
            <person name="Chapman S.B."/>
            <person name="Gainer-Dewar J."/>
            <person name="Goldberg J."/>
            <person name="Griggs A."/>
            <person name="Gujja S."/>
            <person name="Hansen M."/>
            <person name="Howarth C."/>
            <person name="Imamovic A."/>
            <person name="Ireland A."/>
            <person name="Larimer J."/>
            <person name="McCowan C."/>
            <person name="Murphy C."/>
            <person name="Pearson M."/>
            <person name="Poon T.W."/>
            <person name="Priest M."/>
            <person name="Roberts A."/>
            <person name="Saif S."/>
            <person name="Shea T."/>
            <person name="Sisk P."/>
            <person name="Sykes S."/>
            <person name="Wortman J."/>
            <person name="Nusbaum C."/>
            <person name="Birren B."/>
        </authorList>
    </citation>
    <scope>NUCLEOTIDE SEQUENCE [LARGE SCALE GENOMIC DNA]</scope>
    <source>
        <strain evidence="2 4">ATCC 49464</strain>
    </source>
</reference>
<dbReference type="PATRIC" id="fig|1158602.3.peg.625"/>
<protein>
    <recommendedName>
        <fullName evidence="5">AP2/ERF domain-containing protein</fullName>
    </recommendedName>
</protein>
<name>R2RP79_9ENTE</name>
<accession>R2RP79</accession>
<keyword evidence="4" id="KW-1185">Reference proteome</keyword>
<evidence type="ECO:0000313" key="3">
    <source>
        <dbReference type="Proteomes" id="UP000013877"/>
    </source>
</evidence>
<dbReference type="InterPro" id="IPR016177">
    <property type="entry name" value="DNA-bd_dom_sf"/>
</dbReference>
<evidence type="ECO:0000313" key="1">
    <source>
        <dbReference type="EMBL" id="EOH82376.1"/>
    </source>
</evidence>
<comment type="caution">
    <text evidence="1">The sequence shown here is derived from an EMBL/GenBank/DDBJ whole genome shotgun (WGS) entry which is preliminary data.</text>
</comment>
<dbReference type="HOGENOM" id="CLU_074566_0_0_9"/>
<gene>
    <name evidence="2" type="ORF">I590_01323</name>
    <name evidence="1" type="ORF">UAK_00612</name>
</gene>
<dbReference type="AlphaFoldDB" id="R2RP79"/>
<evidence type="ECO:0000313" key="4">
    <source>
        <dbReference type="Proteomes" id="UP000014158"/>
    </source>
</evidence>
<organism evidence="1 3">
    <name type="scientific">Enterococcus raffinosus ATCC 49464</name>
    <dbReference type="NCBI Taxonomy" id="1158602"/>
    <lineage>
        <taxon>Bacteria</taxon>
        <taxon>Bacillati</taxon>
        <taxon>Bacillota</taxon>
        <taxon>Bacilli</taxon>
        <taxon>Lactobacillales</taxon>
        <taxon>Enterococcaceae</taxon>
        <taxon>Enterococcus</taxon>
    </lineage>
</organism>
<dbReference type="Proteomes" id="UP000014158">
    <property type="component" value="Unassembled WGS sequence"/>
</dbReference>
<reference evidence="1 3" key="1">
    <citation type="submission" date="2013-02" db="EMBL/GenBank/DDBJ databases">
        <title>The Genome Sequence of Enterococcus raffinosus ATCC_49464.</title>
        <authorList>
            <consortium name="The Broad Institute Genome Sequencing Platform"/>
            <consortium name="The Broad Institute Genome Sequencing Center for Infectious Disease"/>
            <person name="Earl A.M."/>
            <person name="Gilmore M.S."/>
            <person name="Lebreton F."/>
            <person name="Walker B."/>
            <person name="Young S.K."/>
            <person name="Zeng Q."/>
            <person name="Gargeya S."/>
            <person name="Fitzgerald M."/>
            <person name="Haas B."/>
            <person name="Abouelleil A."/>
            <person name="Alvarado L."/>
            <person name="Arachchi H.M."/>
            <person name="Berlin A.M."/>
            <person name="Chapman S.B."/>
            <person name="Dewar J."/>
            <person name="Goldberg J."/>
            <person name="Griggs A."/>
            <person name="Gujja S."/>
            <person name="Hansen M."/>
            <person name="Howarth C."/>
            <person name="Imamovic A."/>
            <person name="Larimer J."/>
            <person name="McCowan C."/>
            <person name="Murphy C."/>
            <person name="Neiman D."/>
            <person name="Pearson M."/>
            <person name="Priest M."/>
            <person name="Roberts A."/>
            <person name="Saif S."/>
            <person name="Shea T."/>
            <person name="Sisk P."/>
            <person name="Sykes S."/>
            <person name="Wortman J."/>
            <person name="Nusbaum C."/>
            <person name="Birren B."/>
        </authorList>
    </citation>
    <scope>NUCLEOTIDE SEQUENCE [LARGE SCALE GENOMIC DNA]</scope>
    <source>
        <strain evidence="1 3">ATCC 49464</strain>
    </source>
</reference>
<dbReference type="EMBL" id="ASWF01000002">
    <property type="protein sequence ID" value="EOT77786.1"/>
    <property type="molecule type" value="Genomic_DNA"/>
</dbReference>
<evidence type="ECO:0008006" key="5">
    <source>
        <dbReference type="Google" id="ProtNLM"/>
    </source>
</evidence>
<dbReference type="SUPFAM" id="SSF54171">
    <property type="entry name" value="DNA-binding domain"/>
    <property type="match status" value="1"/>
</dbReference>
<proteinExistence type="predicted"/>
<dbReference type="RefSeq" id="WP_010743950.1">
    <property type="nucleotide sequence ID" value="NZ_ASWF01000002.1"/>
</dbReference>
<dbReference type="GO" id="GO:0003677">
    <property type="term" value="F:DNA binding"/>
    <property type="evidence" value="ECO:0007669"/>
    <property type="project" value="InterPro"/>
</dbReference>
<evidence type="ECO:0000313" key="2">
    <source>
        <dbReference type="EMBL" id="EOT77786.1"/>
    </source>
</evidence>